<evidence type="ECO:0000313" key="8">
    <source>
        <dbReference type="Proteomes" id="UP000827724"/>
    </source>
</evidence>
<evidence type="ECO:0000256" key="5">
    <source>
        <dbReference type="ARBA" id="ARBA00023242"/>
    </source>
</evidence>
<dbReference type="CDD" id="cd12148">
    <property type="entry name" value="fungal_TF_MHR"/>
    <property type="match status" value="1"/>
</dbReference>
<accession>A0A9P8U0E2</accession>
<name>A0A9P8U0E2_9HYPO</name>
<dbReference type="PANTHER" id="PTHR47338:SF20">
    <property type="entry name" value="ZN(II)2CYS6 TRANSCRIPTION FACTOR (EUROFUNG)"/>
    <property type="match status" value="1"/>
</dbReference>
<dbReference type="GO" id="GO:0006351">
    <property type="term" value="P:DNA-templated transcription"/>
    <property type="evidence" value="ECO:0007669"/>
    <property type="project" value="InterPro"/>
</dbReference>
<keyword evidence="3" id="KW-0805">Transcription regulation</keyword>
<keyword evidence="2" id="KW-0479">Metal-binding</keyword>
<proteinExistence type="predicted"/>
<evidence type="ECO:0000256" key="3">
    <source>
        <dbReference type="ARBA" id="ARBA00023015"/>
    </source>
</evidence>
<gene>
    <name evidence="7" type="ORF">Trco_001638</name>
</gene>
<dbReference type="AlphaFoldDB" id="A0A9P8U0E2"/>
<dbReference type="SMART" id="SM00906">
    <property type="entry name" value="Fungal_trans"/>
    <property type="match status" value="1"/>
</dbReference>
<keyword evidence="8" id="KW-1185">Reference proteome</keyword>
<dbReference type="OrthoDB" id="3862662at2759"/>
<dbReference type="InterPro" id="IPR007219">
    <property type="entry name" value="XnlR_reg_dom"/>
</dbReference>
<organism evidence="7 8">
    <name type="scientific">Trichoderma cornu-damae</name>
    <dbReference type="NCBI Taxonomy" id="654480"/>
    <lineage>
        <taxon>Eukaryota</taxon>
        <taxon>Fungi</taxon>
        <taxon>Dikarya</taxon>
        <taxon>Ascomycota</taxon>
        <taxon>Pezizomycotina</taxon>
        <taxon>Sordariomycetes</taxon>
        <taxon>Hypocreomycetidae</taxon>
        <taxon>Hypocreales</taxon>
        <taxon>Hypocreaceae</taxon>
        <taxon>Trichoderma</taxon>
    </lineage>
</organism>
<evidence type="ECO:0000256" key="2">
    <source>
        <dbReference type="ARBA" id="ARBA00022723"/>
    </source>
</evidence>
<dbReference type="GO" id="GO:0008270">
    <property type="term" value="F:zinc ion binding"/>
    <property type="evidence" value="ECO:0007669"/>
    <property type="project" value="InterPro"/>
</dbReference>
<protein>
    <submittedName>
        <fullName evidence="7">Fungal specific transcription factor domain</fullName>
    </submittedName>
</protein>
<evidence type="ECO:0000259" key="6">
    <source>
        <dbReference type="SMART" id="SM00906"/>
    </source>
</evidence>
<dbReference type="Pfam" id="PF04082">
    <property type="entry name" value="Fungal_trans"/>
    <property type="match status" value="1"/>
</dbReference>
<comment type="caution">
    <text evidence="7">The sequence shown here is derived from an EMBL/GenBank/DDBJ whole genome shotgun (WGS) entry which is preliminary data.</text>
</comment>
<dbReference type="GO" id="GO:0003677">
    <property type="term" value="F:DNA binding"/>
    <property type="evidence" value="ECO:0007669"/>
    <property type="project" value="InterPro"/>
</dbReference>
<sequence>MRPPRSQEIHAAKRIVGRAGKNPLGAAALKLENPGQPVLAKILPFRHEREFILIPAKGFARLRILPKELESLVAKHVSTLPPQLQSTSASSSRSTGSLSMPRPSGAFYPAALRFQKLFLDTDIQTRPDAPPPPSSDMIPPAVMCYLGDQTQSAVIMSQYFQTVHKWMPIVSRVRLGSLANLELGSRSRADFALLLLAMKLIQDVPENSSSAVRDPLYICAKEFAASLDIAGVYTLLKLQANLLIAVYEMGHGIFPAAYVSMGYCVTQATALGIHNREAPQILEQPRTWVDWEERQRTWWLVVILERYVASVGENRPLLSADPKTTSHLPVSDDAWDSGEAMYPERLILSSPKHLSASPFARLAQASHLQGEVIKHCNDEAESLAGVQSEVEMLSQALLSFLEVISKDTASMMHFYSAVGVCLR</sequence>
<comment type="subcellular location">
    <subcellularLocation>
        <location evidence="1">Nucleus</location>
    </subcellularLocation>
</comment>
<dbReference type="PANTHER" id="PTHR47338">
    <property type="entry name" value="ZN(II)2CYS6 TRANSCRIPTION FACTOR (EUROFUNG)-RELATED"/>
    <property type="match status" value="1"/>
</dbReference>
<feature type="domain" description="Xylanolytic transcriptional activator regulatory" evidence="6">
    <location>
        <begin position="257"/>
        <end position="335"/>
    </location>
</feature>
<keyword evidence="5" id="KW-0539">Nucleus</keyword>
<reference evidence="7" key="1">
    <citation type="submission" date="2021-08" db="EMBL/GenBank/DDBJ databases">
        <title>Chromosome-Level Trichoderma cornu-damae using Hi-C Data.</title>
        <authorList>
            <person name="Kim C.S."/>
        </authorList>
    </citation>
    <scope>NUCLEOTIDE SEQUENCE</scope>
    <source>
        <strain evidence="7">KA19-0412C</strain>
    </source>
</reference>
<keyword evidence="4" id="KW-0804">Transcription</keyword>
<dbReference type="EMBL" id="JAIWOZ010000001">
    <property type="protein sequence ID" value="KAH6611618.1"/>
    <property type="molecule type" value="Genomic_DNA"/>
</dbReference>
<evidence type="ECO:0000256" key="1">
    <source>
        <dbReference type="ARBA" id="ARBA00004123"/>
    </source>
</evidence>
<evidence type="ECO:0000313" key="7">
    <source>
        <dbReference type="EMBL" id="KAH6611618.1"/>
    </source>
</evidence>
<dbReference type="Proteomes" id="UP000827724">
    <property type="component" value="Unassembled WGS sequence"/>
</dbReference>
<dbReference type="GO" id="GO:0005634">
    <property type="term" value="C:nucleus"/>
    <property type="evidence" value="ECO:0007669"/>
    <property type="project" value="UniProtKB-SubCell"/>
</dbReference>
<evidence type="ECO:0000256" key="4">
    <source>
        <dbReference type="ARBA" id="ARBA00023163"/>
    </source>
</evidence>
<dbReference type="GO" id="GO:0000981">
    <property type="term" value="F:DNA-binding transcription factor activity, RNA polymerase II-specific"/>
    <property type="evidence" value="ECO:0007669"/>
    <property type="project" value="InterPro"/>
</dbReference>
<dbReference type="InterPro" id="IPR050815">
    <property type="entry name" value="TF_fung"/>
</dbReference>